<dbReference type="AlphaFoldDB" id="A0A9P0DSU1"/>
<dbReference type="InterPro" id="IPR027417">
    <property type="entry name" value="P-loop_NTPase"/>
</dbReference>
<dbReference type="Pfam" id="PF00071">
    <property type="entry name" value="Ras"/>
    <property type="match status" value="1"/>
</dbReference>
<organism evidence="10 11">
    <name type="scientific">Phaedon cochleariae</name>
    <name type="common">Mustard beetle</name>
    <dbReference type="NCBI Taxonomy" id="80249"/>
    <lineage>
        <taxon>Eukaryota</taxon>
        <taxon>Metazoa</taxon>
        <taxon>Ecdysozoa</taxon>
        <taxon>Arthropoda</taxon>
        <taxon>Hexapoda</taxon>
        <taxon>Insecta</taxon>
        <taxon>Pterygota</taxon>
        <taxon>Neoptera</taxon>
        <taxon>Endopterygota</taxon>
        <taxon>Coleoptera</taxon>
        <taxon>Polyphaga</taxon>
        <taxon>Cucujiformia</taxon>
        <taxon>Chrysomeloidea</taxon>
        <taxon>Chrysomelidae</taxon>
        <taxon>Chrysomelinae</taxon>
        <taxon>Chrysomelini</taxon>
        <taxon>Phaedon</taxon>
    </lineage>
</organism>
<dbReference type="Proteomes" id="UP001153737">
    <property type="component" value="Chromosome 6"/>
</dbReference>
<evidence type="ECO:0000256" key="6">
    <source>
        <dbReference type="ARBA" id="ARBA00023134"/>
    </source>
</evidence>
<evidence type="ECO:0000256" key="8">
    <source>
        <dbReference type="ARBA" id="ARBA00023288"/>
    </source>
</evidence>
<keyword evidence="7" id="KW-0472">Membrane</keyword>
<protein>
    <submittedName>
        <fullName evidence="10">Uncharacterized protein</fullName>
    </submittedName>
</protein>
<dbReference type="PANTHER" id="PTHR24072">
    <property type="entry name" value="RHO FAMILY GTPASE"/>
    <property type="match status" value="1"/>
</dbReference>
<dbReference type="PROSITE" id="PS51419">
    <property type="entry name" value="RAB"/>
    <property type="match status" value="1"/>
</dbReference>
<evidence type="ECO:0000256" key="7">
    <source>
        <dbReference type="ARBA" id="ARBA00023136"/>
    </source>
</evidence>
<dbReference type="GO" id="GO:0035006">
    <property type="term" value="P:melanization defense response"/>
    <property type="evidence" value="ECO:0007669"/>
    <property type="project" value="UniProtKB-ARBA"/>
</dbReference>
<evidence type="ECO:0000313" key="10">
    <source>
        <dbReference type="EMBL" id="CAH1173630.1"/>
    </source>
</evidence>
<evidence type="ECO:0000256" key="2">
    <source>
        <dbReference type="ARBA" id="ARBA00010142"/>
    </source>
</evidence>
<dbReference type="InterPro" id="IPR005225">
    <property type="entry name" value="Small_GTP-bd"/>
</dbReference>
<evidence type="ECO:0000256" key="4">
    <source>
        <dbReference type="ARBA" id="ARBA00022481"/>
    </source>
</evidence>
<accession>A0A9P0DSU1</accession>
<keyword evidence="6" id="KW-0342">GTP-binding</keyword>
<dbReference type="GO" id="GO:0005525">
    <property type="term" value="F:GTP binding"/>
    <property type="evidence" value="ECO:0007669"/>
    <property type="project" value="UniProtKB-KW"/>
</dbReference>
<dbReference type="GO" id="GO:0035099">
    <property type="term" value="P:hemocyte migration"/>
    <property type="evidence" value="ECO:0007669"/>
    <property type="project" value="UniProtKB-ARBA"/>
</dbReference>
<keyword evidence="3" id="KW-1003">Cell membrane</keyword>
<dbReference type="PROSITE" id="PS51420">
    <property type="entry name" value="RHO"/>
    <property type="match status" value="1"/>
</dbReference>
<reference evidence="10" key="1">
    <citation type="submission" date="2022-01" db="EMBL/GenBank/DDBJ databases">
        <authorList>
            <person name="King R."/>
        </authorList>
    </citation>
    <scope>NUCLEOTIDE SEQUENCE</scope>
</reference>
<dbReference type="Gene3D" id="3.40.50.300">
    <property type="entry name" value="P-loop containing nucleotide triphosphate hydrolases"/>
    <property type="match status" value="1"/>
</dbReference>
<proteinExistence type="inferred from homology"/>
<dbReference type="SMART" id="SM00174">
    <property type="entry name" value="RHO"/>
    <property type="match status" value="1"/>
</dbReference>
<dbReference type="InterPro" id="IPR003578">
    <property type="entry name" value="Small_GTPase_Rho"/>
</dbReference>
<keyword evidence="9" id="KW-0636">Prenylation</keyword>
<dbReference type="PRINTS" id="PR00449">
    <property type="entry name" value="RASTRNSFRMNG"/>
</dbReference>
<dbReference type="SUPFAM" id="SSF52540">
    <property type="entry name" value="P-loop containing nucleoside triphosphate hydrolases"/>
    <property type="match status" value="1"/>
</dbReference>
<evidence type="ECO:0000313" key="11">
    <source>
        <dbReference type="Proteomes" id="UP001153737"/>
    </source>
</evidence>
<keyword evidence="11" id="KW-1185">Reference proteome</keyword>
<evidence type="ECO:0000256" key="3">
    <source>
        <dbReference type="ARBA" id="ARBA00022475"/>
    </source>
</evidence>
<gene>
    <name evidence="10" type="ORF">PHAECO_LOCUS10071</name>
</gene>
<dbReference type="PROSITE" id="PS51421">
    <property type="entry name" value="RAS"/>
    <property type="match status" value="1"/>
</dbReference>
<keyword evidence="5" id="KW-0547">Nucleotide-binding</keyword>
<sequence length="188" mass="21463">MSSKSTIRLTVVGDGDTGKTCMLIVYKDKKFDERYVPTVFDVYSMDLEINSTTYRIILSDTAGQEDFGKLRTFAYKDVDAFILTYAVDRRASYENVFLKWAPELKRFAPKAKIIVAATKTDLRTKQNDLQPEDGEMLARDIGANGFIETSSKLMNNVDKAFEMAISAVLYNKNFLRNRRRRSSQCTCL</sequence>
<comment type="similarity">
    <text evidence="2">Belongs to the small GTPase superfamily. Rho family.</text>
</comment>
<reference evidence="10" key="2">
    <citation type="submission" date="2022-10" db="EMBL/GenBank/DDBJ databases">
        <authorList>
            <consortium name="ENA_rothamsted_submissions"/>
            <consortium name="culmorum"/>
            <person name="King R."/>
        </authorList>
    </citation>
    <scope>NUCLEOTIDE SEQUENCE</scope>
</reference>
<dbReference type="EMBL" id="OU896712">
    <property type="protein sequence ID" value="CAH1173630.1"/>
    <property type="molecule type" value="Genomic_DNA"/>
</dbReference>
<keyword evidence="8" id="KW-0449">Lipoprotein</keyword>
<dbReference type="GO" id="GO:0022412">
    <property type="term" value="P:cellular process involved in reproduction in multicellular organism"/>
    <property type="evidence" value="ECO:0007669"/>
    <property type="project" value="UniProtKB-ARBA"/>
</dbReference>
<dbReference type="SMART" id="SM00175">
    <property type="entry name" value="RAB"/>
    <property type="match status" value="1"/>
</dbReference>
<name>A0A9P0DSU1_PHACE</name>
<evidence type="ECO:0000256" key="9">
    <source>
        <dbReference type="ARBA" id="ARBA00023289"/>
    </source>
</evidence>
<dbReference type="GO" id="GO:0003006">
    <property type="term" value="P:developmental process involved in reproduction"/>
    <property type="evidence" value="ECO:0007669"/>
    <property type="project" value="UniProtKB-ARBA"/>
</dbReference>
<dbReference type="FunFam" id="3.40.50.300:FF:000983">
    <property type="entry name" value="Rho family GTPase"/>
    <property type="match status" value="1"/>
</dbReference>
<dbReference type="OrthoDB" id="8830751at2759"/>
<evidence type="ECO:0000256" key="1">
    <source>
        <dbReference type="ARBA" id="ARBA00004342"/>
    </source>
</evidence>
<comment type="subcellular location">
    <subcellularLocation>
        <location evidence="1">Cell membrane</location>
        <topology evidence="1">Lipid-anchor</topology>
        <orientation evidence="1">Cytoplasmic side</orientation>
    </subcellularLocation>
</comment>
<dbReference type="InterPro" id="IPR001806">
    <property type="entry name" value="Small_GTPase"/>
</dbReference>
<dbReference type="GO" id="GO:0007264">
    <property type="term" value="P:small GTPase-mediated signal transduction"/>
    <property type="evidence" value="ECO:0007669"/>
    <property type="project" value="InterPro"/>
</dbReference>
<dbReference type="NCBIfam" id="TIGR00231">
    <property type="entry name" value="small_GTP"/>
    <property type="match status" value="1"/>
</dbReference>
<evidence type="ECO:0000256" key="5">
    <source>
        <dbReference type="ARBA" id="ARBA00022741"/>
    </source>
</evidence>
<dbReference type="SMART" id="SM00173">
    <property type="entry name" value="RAS"/>
    <property type="match status" value="1"/>
</dbReference>
<dbReference type="GO" id="GO:0003924">
    <property type="term" value="F:GTPase activity"/>
    <property type="evidence" value="ECO:0007669"/>
    <property type="project" value="InterPro"/>
</dbReference>
<keyword evidence="4" id="KW-0488">Methylation</keyword>
<dbReference type="GO" id="GO:0001667">
    <property type="term" value="P:ameboidal-type cell migration"/>
    <property type="evidence" value="ECO:0007669"/>
    <property type="project" value="UniProtKB-ARBA"/>
</dbReference>
<dbReference type="GO" id="GO:0005886">
    <property type="term" value="C:plasma membrane"/>
    <property type="evidence" value="ECO:0007669"/>
    <property type="project" value="UniProtKB-SubCell"/>
</dbReference>